<keyword evidence="1" id="KW-0732">Signal</keyword>
<dbReference type="Proteomes" id="UP001153365">
    <property type="component" value="Unassembled WGS sequence"/>
</dbReference>
<keyword evidence="3" id="KW-1185">Reference proteome</keyword>
<evidence type="ECO:0000313" key="3">
    <source>
        <dbReference type="Proteomes" id="UP001153365"/>
    </source>
</evidence>
<comment type="caution">
    <text evidence="2">The sequence shown here is derived from an EMBL/GenBank/DDBJ whole genome shotgun (WGS) entry which is preliminary data.</text>
</comment>
<dbReference type="EMBL" id="CALTRL010005836">
    <property type="protein sequence ID" value="CAH7687123.1"/>
    <property type="molecule type" value="Genomic_DNA"/>
</dbReference>
<feature type="signal peptide" evidence="1">
    <location>
        <begin position="1"/>
        <end position="25"/>
    </location>
</feature>
<evidence type="ECO:0000313" key="2">
    <source>
        <dbReference type="EMBL" id="CAH7687123.1"/>
    </source>
</evidence>
<organism evidence="2 3">
    <name type="scientific">Phakopsora pachyrhizi</name>
    <name type="common">Asian soybean rust disease fungus</name>
    <dbReference type="NCBI Taxonomy" id="170000"/>
    <lineage>
        <taxon>Eukaryota</taxon>
        <taxon>Fungi</taxon>
        <taxon>Dikarya</taxon>
        <taxon>Basidiomycota</taxon>
        <taxon>Pucciniomycotina</taxon>
        <taxon>Pucciniomycetes</taxon>
        <taxon>Pucciniales</taxon>
        <taxon>Phakopsoraceae</taxon>
        <taxon>Phakopsora</taxon>
    </lineage>
</organism>
<reference evidence="2" key="1">
    <citation type="submission" date="2022-06" db="EMBL/GenBank/DDBJ databases">
        <authorList>
            <consortium name="SYNGENTA / RWTH Aachen University"/>
        </authorList>
    </citation>
    <scope>NUCLEOTIDE SEQUENCE</scope>
</reference>
<feature type="chain" id="PRO_5043807301" evidence="1">
    <location>
        <begin position="26"/>
        <end position="575"/>
    </location>
</feature>
<proteinExistence type="predicted"/>
<accession>A0AAV0BII8</accession>
<name>A0AAV0BII8_PHAPC</name>
<evidence type="ECO:0000256" key="1">
    <source>
        <dbReference type="SAM" id="SignalP"/>
    </source>
</evidence>
<gene>
    <name evidence="2" type="ORF">PPACK8108_LOCUS21863</name>
</gene>
<dbReference type="AlphaFoldDB" id="A0AAV0BII8"/>
<sequence>MFSKRICFFFWLSPTLIFWERGVQGLFNMKSLGEEGEHLSHDSASWNSRDISNPQQNIHVEDGSRMVPSSFPVSGDFSNQTPEQYVNWGDEISPVDVWYNHPDSAPNIEEAMNYRPQNTWNYETVEHSSFSGHNHQAVSYQHVGSSQDQASSSSNILPVYNGDFHYGNNVKFEPHSNEWHPVPSYLPQAHQYVEIPYEGQMTENPAFHSAQNDFSFAHHSEIRNRFNQNFYREALNLSPASSSHNSGLNSGAGTDHKINSIESKNSVFVTNPKGKDASANIGADKNHKEMLKLIKVLAKEFSACEKETARKHAAYSTQGVGESENSQREKKLNEEYIDKQISTILRIGKQTEGEIASTLTSAIFRRKILTSTENVSRIQWSTHSAMKKEICLFAKKFNFNNEEEKKKYTTDHMENISIMGITFMKIISKKYPKDKVSEEFEKEESLINYTKKFWAYCFSDNEGKEEALEEFFMSIREGTSKDYVKIVMQSEFLMEDIKPDQIISFIRKKITSRTYREQVYLFAWHFSYIRTVFYYPELLSNIKNNPENLLRKFIDSGILYFLRLHDLNSKHLIES</sequence>
<protein>
    <submittedName>
        <fullName evidence="2">Expressed protein</fullName>
    </submittedName>
</protein>